<dbReference type="GO" id="GO:0071266">
    <property type="term" value="P:'de novo' L-methionine biosynthetic process"/>
    <property type="evidence" value="ECO:0007669"/>
    <property type="project" value="UniProtKB-UniRule"/>
</dbReference>
<dbReference type="EC" id="1.2.1.11" evidence="6 15"/>
<dbReference type="KEGG" id="jeh:EJN90_11340"/>
<accession>A0A3Q9BND0</accession>
<comment type="catalytic activity">
    <reaction evidence="14 15">
        <text>L-aspartate 4-semialdehyde + phosphate + NADP(+) = 4-phospho-L-aspartate + NADPH + H(+)</text>
        <dbReference type="Rhea" id="RHEA:24284"/>
        <dbReference type="ChEBI" id="CHEBI:15378"/>
        <dbReference type="ChEBI" id="CHEBI:43474"/>
        <dbReference type="ChEBI" id="CHEBI:57535"/>
        <dbReference type="ChEBI" id="CHEBI:57783"/>
        <dbReference type="ChEBI" id="CHEBI:58349"/>
        <dbReference type="ChEBI" id="CHEBI:537519"/>
        <dbReference type="EC" id="1.2.1.11"/>
    </reaction>
</comment>
<evidence type="ECO:0000256" key="14">
    <source>
        <dbReference type="ARBA" id="ARBA00047891"/>
    </source>
</evidence>
<keyword evidence="11 15" id="KW-0560">Oxidoreductase</keyword>
<dbReference type="PIRSF" id="PIRSF000148">
    <property type="entry name" value="ASA_dh"/>
    <property type="match status" value="1"/>
</dbReference>
<comment type="pathway">
    <text evidence="3 15">Amino-acid biosynthesis; L-threonine biosynthesis; L-threonine from L-aspartate: step 2/5.</text>
</comment>
<dbReference type="HAMAP" id="MF_02121">
    <property type="entry name" value="ASADH"/>
    <property type="match status" value="1"/>
</dbReference>
<dbReference type="AlphaFoldDB" id="A0A3Q9BND0"/>
<gene>
    <name evidence="15" type="primary">asd</name>
    <name evidence="18" type="ORF">EJN90_11340</name>
</gene>
<dbReference type="UniPathway" id="UPA00034">
    <property type="reaction ID" value="UER00016"/>
</dbReference>
<dbReference type="UniPathway" id="UPA00050">
    <property type="reaction ID" value="UER00463"/>
</dbReference>
<dbReference type="GO" id="GO:0046983">
    <property type="term" value="F:protein dimerization activity"/>
    <property type="evidence" value="ECO:0007669"/>
    <property type="project" value="InterPro"/>
</dbReference>
<dbReference type="SUPFAM" id="SSF55347">
    <property type="entry name" value="Glyceraldehyde-3-phosphate dehydrogenase-like, C-terminal domain"/>
    <property type="match status" value="1"/>
</dbReference>
<keyword evidence="10 15" id="KW-0220">Diaminopimelate biosynthesis</keyword>
<dbReference type="NCBIfam" id="TIGR01296">
    <property type="entry name" value="asd_B"/>
    <property type="match status" value="1"/>
</dbReference>
<dbReference type="CDD" id="cd02316">
    <property type="entry name" value="VcASADH2_like_N"/>
    <property type="match status" value="1"/>
</dbReference>
<evidence type="ECO:0000256" key="3">
    <source>
        <dbReference type="ARBA" id="ARBA00005097"/>
    </source>
</evidence>
<dbReference type="InterPro" id="IPR012280">
    <property type="entry name" value="Semialdhyde_DH_dimer_dom"/>
</dbReference>
<keyword evidence="12 15" id="KW-0457">Lysine biosynthesis</keyword>
<evidence type="ECO:0000256" key="7">
    <source>
        <dbReference type="ARBA" id="ARBA00022605"/>
    </source>
</evidence>
<dbReference type="GO" id="GO:0004073">
    <property type="term" value="F:aspartate-semialdehyde dehydrogenase activity"/>
    <property type="evidence" value="ECO:0007669"/>
    <property type="project" value="UniProtKB-UniRule"/>
</dbReference>
<evidence type="ECO:0000256" key="11">
    <source>
        <dbReference type="ARBA" id="ARBA00023002"/>
    </source>
</evidence>
<feature type="binding site" evidence="15">
    <location>
        <position position="159"/>
    </location>
    <ligand>
        <name>substrate</name>
    </ligand>
</feature>
<comment type="function">
    <text evidence="15">Catalyzes the NADPH-dependent formation of L-aspartate-semialdehyde (L-ASA) by the reductive dephosphorylation of L-aspartyl-4-phosphate.</text>
</comment>
<dbReference type="UniPathway" id="UPA00051">
    <property type="reaction ID" value="UER00464"/>
</dbReference>
<comment type="pathway">
    <text evidence="2 15">Amino-acid biosynthesis; L-lysine biosynthesis via DAP pathway; (S)-tetrahydrodipicolinate from L-aspartate: step 2/4.</text>
</comment>
<keyword evidence="19" id="KW-1185">Reference proteome</keyword>
<feature type="binding site" evidence="15">
    <location>
        <begin position="43"/>
        <end position="44"/>
    </location>
    <ligand>
        <name>NADP(+)</name>
        <dbReference type="ChEBI" id="CHEBI:58349"/>
    </ligand>
</feature>
<protein>
    <recommendedName>
        <fullName evidence="6 15">Aspartate-semialdehyde dehydrogenase</fullName>
        <shortName evidence="15">ASA dehydrogenase</shortName>
        <shortName evidence="15">ASADH</shortName>
        <ecNumber evidence="6 15">1.2.1.11</ecNumber>
    </recommendedName>
    <alternativeName>
        <fullName evidence="15">Aspartate-beta-semialdehyde dehydrogenase</fullName>
    </alternativeName>
</protein>
<evidence type="ECO:0000256" key="6">
    <source>
        <dbReference type="ARBA" id="ARBA00013120"/>
    </source>
</evidence>
<feature type="active site" description="Acyl-thioester intermediate" evidence="15 16">
    <location>
        <position position="132"/>
    </location>
</feature>
<dbReference type="EMBL" id="CP034465">
    <property type="protein sequence ID" value="AZP05185.1"/>
    <property type="molecule type" value="Genomic_DNA"/>
</dbReference>
<dbReference type="NCBIfam" id="NF011456">
    <property type="entry name" value="PRK14874.1"/>
    <property type="match status" value="1"/>
</dbReference>
<dbReference type="InterPro" id="IPR000534">
    <property type="entry name" value="Semialdehyde_DH_NAD-bd"/>
</dbReference>
<keyword evidence="8 15" id="KW-0791">Threonine biosynthesis</keyword>
<evidence type="ECO:0000256" key="1">
    <source>
        <dbReference type="ARBA" id="ARBA00005021"/>
    </source>
</evidence>
<feature type="active site" description="Proton acceptor" evidence="15 16">
    <location>
        <position position="252"/>
    </location>
</feature>
<dbReference type="OrthoDB" id="9805684at2"/>
<feature type="binding site" evidence="15">
    <location>
        <position position="245"/>
    </location>
    <ligand>
        <name>substrate</name>
    </ligand>
</feature>
<dbReference type="CDD" id="cd18131">
    <property type="entry name" value="ASADH_C_bac_euk_like"/>
    <property type="match status" value="1"/>
</dbReference>
<evidence type="ECO:0000313" key="18">
    <source>
        <dbReference type="EMBL" id="AZP05185.1"/>
    </source>
</evidence>
<comment type="similarity">
    <text evidence="4 15">Belongs to the aspartate-semialdehyde dehydrogenase family.</text>
</comment>
<dbReference type="Proteomes" id="UP000273326">
    <property type="component" value="Chromosome"/>
</dbReference>
<sequence length="348" mass="38006">MGNMKEYTIAVVGATGAVGQKMIQLLEKSEIPLKELKLLASARSAGKTATFKGKEYKIEETTNESFKNVDIALFSAGGSITKAFEKAARESGAVVIDNTSAFRMDENTPLVVPEVNAEALHNHNQLIANPNCSTTQMVVALKPIKEAFGLSRVIVSTYQAVSGAGVEALEELDTQTASVLKGEEVEASILPSAGDKKHYQMAFNVIPQIDLFSDEGYTFEEWKMINETKKIMGMPNLKVSATCVRVPVKYGHSESVYIEIDKDDVSVADLRAVLADAPGIIVQDDPSTQLYPLATESEDKKDTFVGRIRKDPDDKKGFHLWIVSDNLIKGAAWNSIQIAETMIDMNLI</sequence>
<dbReference type="PANTHER" id="PTHR46278:SF2">
    <property type="entry name" value="ASPARTATE-SEMIALDEHYDE DEHYDROGENASE"/>
    <property type="match status" value="1"/>
</dbReference>
<proteinExistence type="inferred from homology"/>
<reference evidence="19" key="1">
    <citation type="submission" date="2018-12" db="EMBL/GenBank/DDBJ databases">
        <title>Complete genome sequencing of Jeotgalibaca sp. H21T32.</title>
        <authorList>
            <person name="Bae J.-W."/>
            <person name="Lee S.-Y."/>
        </authorList>
    </citation>
    <scope>NUCLEOTIDE SEQUENCE [LARGE SCALE GENOMIC DNA]</scope>
    <source>
        <strain evidence="19">H21T32</strain>
    </source>
</reference>
<dbReference type="SUPFAM" id="SSF51735">
    <property type="entry name" value="NAD(P)-binding Rossmann-fold domains"/>
    <property type="match status" value="1"/>
</dbReference>
<dbReference type="SMART" id="SM00859">
    <property type="entry name" value="Semialdhyde_dh"/>
    <property type="match status" value="1"/>
</dbReference>
<dbReference type="GO" id="GO:0009089">
    <property type="term" value="P:lysine biosynthetic process via diaminopimelate"/>
    <property type="evidence" value="ECO:0007669"/>
    <property type="project" value="UniProtKB-UniRule"/>
</dbReference>
<dbReference type="PROSITE" id="PS01103">
    <property type="entry name" value="ASD"/>
    <property type="match status" value="1"/>
</dbReference>
<feature type="binding site" evidence="15">
    <location>
        <begin position="162"/>
        <end position="163"/>
    </location>
    <ligand>
        <name>NADP(+)</name>
        <dbReference type="ChEBI" id="CHEBI:58349"/>
    </ligand>
</feature>
<keyword evidence="7 15" id="KW-0028">Amino-acid biosynthesis</keyword>
<name>A0A3Q9BND0_9LACT</name>
<comment type="caution">
    <text evidence="15">Lacks conserved residue(s) required for the propagation of feature annotation.</text>
</comment>
<dbReference type="Gene3D" id="3.30.360.10">
    <property type="entry name" value="Dihydrodipicolinate Reductase, domain 2"/>
    <property type="match status" value="1"/>
</dbReference>
<feature type="domain" description="Semialdehyde dehydrogenase NAD-binding" evidence="17">
    <location>
        <begin position="8"/>
        <end position="123"/>
    </location>
</feature>
<evidence type="ECO:0000256" key="5">
    <source>
        <dbReference type="ARBA" id="ARBA00011738"/>
    </source>
</evidence>
<dbReference type="Gene3D" id="3.40.50.720">
    <property type="entry name" value="NAD(P)-binding Rossmann-like Domain"/>
    <property type="match status" value="1"/>
</dbReference>
<evidence type="ECO:0000256" key="13">
    <source>
        <dbReference type="ARBA" id="ARBA00023167"/>
    </source>
</evidence>
<dbReference type="InterPro" id="IPR012080">
    <property type="entry name" value="Asp_semialdehyde_DH"/>
</dbReference>
<feature type="binding site" evidence="15">
    <location>
        <position position="103"/>
    </location>
    <ligand>
        <name>phosphate</name>
        <dbReference type="ChEBI" id="CHEBI:43474"/>
    </ligand>
</feature>
<keyword evidence="9 15" id="KW-0521">NADP</keyword>
<dbReference type="InterPro" id="IPR000319">
    <property type="entry name" value="Asp-semialdehyde_DH_CS"/>
</dbReference>
<feature type="binding site" evidence="15">
    <location>
        <position position="326"/>
    </location>
    <ligand>
        <name>NADP(+)</name>
        <dbReference type="ChEBI" id="CHEBI:58349"/>
    </ligand>
</feature>
<dbReference type="InterPro" id="IPR036291">
    <property type="entry name" value="NAD(P)-bd_dom_sf"/>
</dbReference>
<dbReference type="GO" id="GO:0019877">
    <property type="term" value="P:diaminopimelate biosynthetic process"/>
    <property type="evidence" value="ECO:0007669"/>
    <property type="project" value="UniProtKB-UniRule"/>
</dbReference>
<dbReference type="Pfam" id="PF01118">
    <property type="entry name" value="Semialdhyde_dh"/>
    <property type="match status" value="1"/>
</dbReference>
<evidence type="ECO:0000256" key="12">
    <source>
        <dbReference type="ARBA" id="ARBA00023154"/>
    </source>
</evidence>
<evidence type="ECO:0000256" key="10">
    <source>
        <dbReference type="ARBA" id="ARBA00022915"/>
    </source>
</evidence>
<evidence type="ECO:0000256" key="9">
    <source>
        <dbReference type="ARBA" id="ARBA00022857"/>
    </source>
</evidence>
<dbReference type="PANTHER" id="PTHR46278">
    <property type="entry name" value="DEHYDROGENASE, PUTATIVE-RELATED"/>
    <property type="match status" value="1"/>
</dbReference>
<dbReference type="InterPro" id="IPR005986">
    <property type="entry name" value="Asp_semialdehyde_DH_beta"/>
</dbReference>
<evidence type="ECO:0000259" key="17">
    <source>
        <dbReference type="SMART" id="SM00859"/>
    </source>
</evidence>
<dbReference type="GO" id="GO:0051287">
    <property type="term" value="F:NAD binding"/>
    <property type="evidence" value="ECO:0007669"/>
    <property type="project" value="InterPro"/>
</dbReference>
<dbReference type="GO" id="GO:0009088">
    <property type="term" value="P:threonine biosynthetic process"/>
    <property type="evidence" value="ECO:0007669"/>
    <property type="project" value="UniProtKB-UniRule"/>
</dbReference>
<comment type="subunit">
    <text evidence="5 15">Homodimer.</text>
</comment>
<evidence type="ECO:0000313" key="19">
    <source>
        <dbReference type="Proteomes" id="UP000273326"/>
    </source>
</evidence>
<evidence type="ECO:0000256" key="4">
    <source>
        <dbReference type="ARBA" id="ARBA00010584"/>
    </source>
</evidence>
<evidence type="ECO:0000256" key="15">
    <source>
        <dbReference type="HAMAP-Rule" id="MF_02121"/>
    </source>
</evidence>
<evidence type="ECO:0000256" key="16">
    <source>
        <dbReference type="PIRSR" id="PIRSR000148-1"/>
    </source>
</evidence>
<dbReference type="GO" id="GO:0050661">
    <property type="term" value="F:NADP binding"/>
    <property type="evidence" value="ECO:0007669"/>
    <property type="project" value="UniProtKB-UniRule"/>
</dbReference>
<dbReference type="GO" id="GO:0009097">
    <property type="term" value="P:isoleucine biosynthetic process"/>
    <property type="evidence" value="ECO:0007669"/>
    <property type="project" value="UniProtKB-UniRule"/>
</dbReference>
<comment type="pathway">
    <text evidence="1 15">Amino-acid biosynthesis; L-methionine biosynthesis via de novo pathway; L-homoserine from L-aspartate: step 2/3.</text>
</comment>
<dbReference type="Pfam" id="PF02774">
    <property type="entry name" value="Semialdhyde_dhC"/>
    <property type="match status" value="1"/>
</dbReference>
<organism evidence="18 19">
    <name type="scientific">Jeotgalibaca ciconiae</name>
    <dbReference type="NCBI Taxonomy" id="2496265"/>
    <lineage>
        <taxon>Bacteria</taxon>
        <taxon>Bacillati</taxon>
        <taxon>Bacillota</taxon>
        <taxon>Bacilli</taxon>
        <taxon>Lactobacillales</taxon>
        <taxon>Carnobacteriaceae</taxon>
        <taxon>Jeotgalibaca</taxon>
    </lineage>
</organism>
<evidence type="ECO:0000256" key="8">
    <source>
        <dbReference type="ARBA" id="ARBA00022697"/>
    </source>
</evidence>
<keyword evidence="13 15" id="KW-0486">Methionine biosynthesis</keyword>
<feature type="binding site" evidence="15">
    <location>
        <begin position="15"/>
        <end position="18"/>
    </location>
    <ligand>
        <name>NADP(+)</name>
        <dbReference type="ChEBI" id="CHEBI:58349"/>
    </ligand>
</feature>
<evidence type="ECO:0000256" key="2">
    <source>
        <dbReference type="ARBA" id="ARBA00005076"/>
    </source>
</evidence>